<dbReference type="InterPro" id="IPR027417">
    <property type="entry name" value="P-loop_NTPase"/>
</dbReference>
<keyword evidence="7 8" id="KW-0472">Membrane</keyword>
<dbReference type="Pfam" id="PF00005">
    <property type="entry name" value="ABC_tran"/>
    <property type="match status" value="1"/>
</dbReference>
<evidence type="ECO:0000256" key="6">
    <source>
        <dbReference type="ARBA" id="ARBA00022989"/>
    </source>
</evidence>
<dbReference type="NCBIfam" id="TIGR03375">
    <property type="entry name" value="type_I_sec_LssB"/>
    <property type="match status" value="1"/>
</dbReference>
<accession>A0ABV8A033</accession>
<evidence type="ECO:0000256" key="4">
    <source>
        <dbReference type="ARBA" id="ARBA00022801"/>
    </source>
</evidence>
<feature type="domain" description="ABC transporter" evidence="9">
    <location>
        <begin position="487"/>
        <end position="722"/>
    </location>
</feature>
<evidence type="ECO:0000256" key="2">
    <source>
        <dbReference type="ARBA" id="ARBA00022692"/>
    </source>
</evidence>
<feature type="domain" description="ABC transmembrane type-1" evidence="10">
    <location>
        <begin position="175"/>
        <end position="453"/>
    </location>
</feature>
<reference evidence="13" key="1">
    <citation type="journal article" date="2019" name="Int. J. Syst. Evol. Microbiol.">
        <title>The Global Catalogue of Microorganisms (GCM) 10K type strain sequencing project: providing services to taxonomists for standard genome sequencing and annotation.</title>
        <authorList>
            <consortium name="The Broad Institute Genomics Platform"/>
            <consortium name="The Broad Institute Genome Sequencing Center for Infectious Disease"/>
            <person name="Wu L."/>
            <person name="Ma J."/>
        </authorList>
    </citation>
    <scope>NUCLEOTIDE SEQUENCE [LARGE SCALE GENOMIC DNA]</scope>
    <source>
        <strain evidence="13">IBRC 10765</strain>
    </source>
</reference>
<protein>
    <submittedName>
        <fullName evidence="12">Type I secretion system permease/ATPase</fullName>
    </submittedName>
</protein>
<keyword evidence="6 8" id="KW-1133">Transmembrane helix</keyword>
<dbReference type="EMBL" id="JBHRYR010000005">
    <property type="protein sequence ID" value="MFC3854142.1"/>
    <property type="molecule type" value="Genomic_DNA"/>
</dbReference>
<comment type="caution">
    <text evidence="12">The sequence shown here is derived from an EMBL/GenBank/DDBJ whole genome shotgun (WGS) entry which is preliminary data.</text>
</comment>
<dbReference type="PROSITE" id="PS50990">
    <property type="entry name" value="PEPTIDASE_C39"/>
    <property type="match status" value="1"/>
</dbReference>
<keyword evidence="5" id="KW-0067">ATP-binding</keyword>
<evidence type="ECO:0000256" key="8">
    <source>
        <dbReference type="SAM" id="Phobius"/>
    </source>
</evidence>
<feature type="transmembrane region" description="Helical" evidence="8">
    <location>
        <begin position="209"/>
        <end position="226"/>
    </location>
</feature>
<feature type="transmembrane region" description="Helical" evidence="8">
    <location>
        <begin position="171"/>
        <end position="197"/>
    </location>
</feature>
<dbReference type="Pfam" id="PF00664">
    <property type="entry name" value="ABC_membrane"/>
    <property type="match status" value="1"/>
</dbReference>
<dbReference type="InterPro" id="IPR003593">
    <property type="entry name" value="AAA+_ATPase"/>
</dbReference>
<dbReference type="InterPro" id="IPR039421">
    <property type="entry name" value="Type_1_exporter"/>
</dbReference>
<dbReference type="Proteomes" id="UP001595617">
    <property type="component" value="Unassembled WGS sequence"/>
</dbReference>
<dbReference type="CDD" id="cd03245">
    <property type="entry name" value="ABCC_bacteriocin_exporters"/>
    <property type="match status" value="1"/>
</dbReference>
<dbReference type="PROSITE" id="PS50893">
    <property type="entry name" value="ABC_TRANSPORTER_2"/>
    <property type="match status" value="1"/>
</dbReference>
<evidence type="ECO:0000256" key="1">
    <source>
        <dbReference type="ARBA" id="ARBA00004651"/>
    </source>
</evidence>
<dbReference type="SMART" id="SM00382">
    <property type="entry name" value="AAA"/>
    <property type="match status" value="1"/>
</dbReference>
<dbReference type="InterPro" id="IPR036640">
    <property type="entry name" value="ABC1_TM_sf"/>
</dbReference>
<keyword evidence="4" id="KW-0378">Hydrolase</keyword>
<feature type="transmembrane region" description="Helical" evidence="8">
    <location>
        <begin position="281"/>
        <end position="304"/>
    </location>
</feature>
<keyword evidence="13" id="KW-1185">Reference proteome</keyword>
<evidence type="ECO:0000313" key="12">
    <source>
        <dbReference type="EMBL" id="MFC3854142.1"/>
    </source>
</evidence>
<keyword evidence="2 8" id="KW-0812">Transmembrane</keyword>
<dbReference type="Gene3D" id="3.40.50.300">
    <property type="entry name" value="P-loop containing nucleotide triphosphate hydrolases"/>
    <property type="match status" value="1"/>
</dbReference>
<evidence type="ECO:0000313" key="13">
    <source>
        <dbReference type="Proteomes" id="UP001595617"/>
    </source>
</evidence>
<comment type="subcellular location">
    <subcellularLocation>
        <location evidence="1">Cell membrane</location>
        <topology evidence="1">Multi-pass membrane protein</topology>
    </subcellularLocation>
</comment>
<dbReference type="PANTHER" id="PTHR43394:SF1">
    <property type="entry name" value="ATP-BINDING CASSETTE SUB-FAMILY B MEMBER 10, MITOCHONDRIAL"/>
    <property type="match status" value="1"/>
</dbReference>
<dbReference type="InterPro" id="IPR003439">
    <property type="entry name" value="ABC_transporter-like_ATP-bd"/>
</dbReference>
<dbReference type="SUPFAM" id="SSF52540">
    <property type="entry name" value="P-loop containing nucleoside triphosphate hydrolases"/>
    <property type="match status" value="1"/>
</dbReference>
<evidence type="ECO:0000256" key="5">
    <source>
        <dbReference type="ARBA" id="ARBA00022840"/>
    </source>
</evidence>
<dbReference type="PANTHER" id="PTHR43394">
    <property type="entry name" value="ATP-DEPENDENT PERMEASE MDL1, MITOCHONDRIAL"/>
    <property type="match status" value="1"/>
</dbReference>
<proteinExistence type="predicted"/>
<dbReference type="RefSeq" id="WP_380698135.1">
    <property type="nucleotide sequence ID" value="NZ_JBHRYR010000005.1"/>
</dbReference>
<dbReference type="PROSITE" id="PS50929">
    <property type="entry name" value="ABC_TM1F"/>
    <property type="match status" value="1"/>
</dbReference>
<name>A0ABV8A033_9GAMM</name>
<evidence type="ECO:0000259" key="11">
    <source>
        <dbReference type="PROSITE" id="PS50990"/>
    </source>
</evidence>
<dbReference type="InterPro" id="IPR011527">
    <property type="entry name" value="ABC1_TM_dom"/>
</dbReference>
<gene>
    <name evidence="12" type="ORF">ACFOOG_14965</name>
</gene>
<evidence type="ECO:0000259" key="10">
    <source>
        <dbReference type="PROSITE" id="PS50929"/>
    </source>
</evidence>
<dbReference type="CDD" id="cd18587">
    <property type="entry name" value="ABC_6TM_LapB_like"/>
    <property type="match status" value="1"/>
</dbReference>
<evidence type="ECO:0000256" key="3">
    <source>
        <dbReference type="ARBA" id="ARBA00022741"/>
    </source>
</evidence>
<feature type="domain" description="Peptidase C39" evidence="11">
    <location>
        <begin position="15"/>
        <end position="139"/>
    </location>
</feature>
<feature type="transmembrane region" description="Helical" evidence="8">
    <location>
        <begin position="310"/>
        <end position="327"/>
    </location>
</feature>
<sequence length="722" mass="78899">MMTRQHTESEAITLSANTPADALSECLLKLAQLHGRNLTREALLAGLPLNDGLLTPEYADRAAQRAGLSLRAVHHRLGAINRQLLPAILIQKNDTACLLMRLDRKAKKAWVIYPELSDSVVEVPWAELKEDFAHAVLYVQPEFRFDTRAPERQPSRREHWFWGVILGNTRLYLDVIIAAVLINLLAISMPLFVMNVYDRVVPNQALETLWVLAAGVGTVLVADLVLRSLRTWFVDHAARRADTELSARIMTKVLGLQLAARPVSAGSFASVVQSFESVRGFIGSAVVIGLVDLPFVVFFALIIAMIGVPLVIPVVIGGSFVLCYALIMQGAMRRLADESMQATAQRNATLVESLVGMETVKSFRAEQKLQSVWERTTAYLADKTSRSRFFAGSIGHVAQWAQHTVAVAIIVIGVHLVGAGDLSQGGLVAAYLLSSRAMGPISQASALLGQFHSAATALRGLNNVMQLPSERQPDETRVSRPTVKGDIEFRQVTFRYPQDDVDVLRNVSFKIKAGEHVAILGRNGSGKSTIEKLLLGLYQPNQGTVLVDGVDLRQYDPGELRSNIGYVPQDITLFFGSLRDNVVLPFPTATDDEVLAAGELSGLSALADQHPQGYNMPVGERGERLSGGQRQSVALARALIRRPNLLLMDEPSGAMDHSSEEEFKTHLNQYAVGKTLLLITHRTSLLELVDRIIVIDRGVIVADGAKAQVVDALRNGRIGKAL</sequence>
<dbReference type="Gene3D" id="1.20.1560.10">
    <property type="entry name" value="ABC transporter type 1, transmembrane domain"/>
    <property type="match status" value="1"/>
</dbReference>
<evidence type="ECO:0000256" key="7">
    <source>
        <dbReference type="ARBA" id="ARBA00023136"/>
    </source>
</evidence>
<dbReference type="Gene3D" id="3.90.70.10">
    <property type="entry name" value="Cysteine proteinases"/>
    <property type="match status" value="1"/>
</dbReference>
<dbReference type="InterPro" id="IPR017750">
    <property type="entry name" value="ATPase_T1SS"/>
</dbReference>
<organism evidence="12 13">
    <name type="scientific">Saccharospirillum mangrovi</name>
    <dbReference type="NCBI Taxonomy" id="2161747"/>
    <lineage>
        <taxon>Bacteria</taxon>
        <taxon>Pseudomonadati</taxon>
        <taxon>Pseudomonadota</taxon>
        <taxon>Gammaproteobacteria</taxon>
        <taxon>Oceanospirillales</taxon>
        <taxon>Saccharospirillaceae</taxon>
        <taxon>Saccharospirillum</taxon>
    </lineage>
</organism>
<keyword evidence="3" id="KW-0547">Nucleotide-binding</keyword>
<dbReference type="InterPro" id="IPR005074">
    <property type="entry name" value="Peptidase_C39"/>
</dbReference>
<dbReference type="SUPFAM" id="SSF90123">
    <property type="entry name" value="ABC transporter transmembrane region"/>
    <property type="match status" value="1"/>
</dbReference>
<evidence type="ECO:0000259" key="9">
    <source>
        <dbReference type="PROSITE" id="PS50893"/>
    </source>
</evidence>